<dbReference type="VEuPathDB" id="PlasmoDB:C922_05585"/>
<feature type="compositionally biased region" description="Polar residues" evidence="1">
    <location>
        <begin position="197"/>
        <end position="213"/>
    </location>
</feature>
<evidence type="ECO:0000313" key="2">
    <source>
        <dbReference type="EMBL" id="EUD64032.1"/>
    </source>
</evidence>
<reference evidence="2 3" key="1">
    <citation type="submission" date="2013-02" db="EMBL/GenBank/DDBJ databases">
        <title>The Genome Sequence of Plasmodium inui San Antonio 1.</title>
        <authorList>
            <consortium name="The Broad Institute Genome Sequencing Platform"/>
            <consortium name="The Broad Institute Genome Sequencing Center for Infectious Disease"/>
            <person name="Neafsey D."/>
            <person name="Cheeseman I."/>
            <person name="Volkman S."/>
            <person name="Adams J."/>
            <person name="Walker B."/>
            <person name="Young S.K."/>
            <person name="Zeng Q."/>
            <person name="Gargeya S."/>
            <person name="Fitzgerald M."/>
            <person name="Haas B."/>
            <person name="Abouelleil A."/>
            <person name="Alvarado L."/>
            <person name="Arachchi H.M."/>
            <person name="Berlin A.M."/>
            <person name="Chapman S.B."/>
            <person name="Dewar J."/>
            <person name="Goldberg J."/>
            <person name="Griggs A."/>
            <person name="Gujja S."/>
            <person name="Hansen M."/>
            <person name="Howarth C."/>
            <person name="Imamovic A."/>
            <person name="Larimer J."/>
            <person name="McCowan C."/>
            <person name="Murphy C."/>
            <person name="Neiman D."/>
            <person name="Pearson M."/>
            <person name="Priest M."/>
            <person name="Roberts A."/>
            <person name="Saif S."/>
            <person name="Shea T."/>
            <person name="Sisk P."/>
            <person name="Sykes S."/>
            <person name="Wortman J."/>
            <person name="Nusbaum C."/>
            <person name="Birren B."/>
        </authorList>
    </citation>
    <scope>NUCLEOTIDE SEQUENCE [LARGE SCALE GENOMIC DNA]</scope>
    <source>
        <strain evidence="2 3">San Antonio 1</strain>
    </source>
</reference>
<gene>
    <name evidence="2" type="ORF">C922_05585</name>
</gene>
<organism evidence="2 3">
    <name type="scientific">Plasmodium inui San Antonio 1</name>
    <dbReference type="NCBI Taxonomy" id="1237626"/>
    <lineage>
        <taxon>Eukaryota</taxon>
        <taxon>Sar</taxon>
        <taxon>Alveolata</taxon>
        <taxon>Apicomplexa</taxon>
        <taxon>Aconoidasida</taxon>
        <taxon>Haemosporida</taxon>
        <taxon>Plasmodiidae</taxon>
        <taxon>Plasmodium</taxon>
        <taxon>Plasmodium (Plasmodium)</taxon>
    </lineage>
</organism>
<feature type="region of interest" description="Disordered" evidence="1">
    <location>
        <begin position="154"/>
        <end position="213"/>
    </location>
</feature>
<feature type="compositionally biased region" description="Polar residues" evidence="1">
    <location>
        <begin position="56"/>
        <end position="70"/>
    </location>
</feature>
<dbReference type="GeneID" id="20040859"/>
<dbReference type="Proteomes" id="UP000030640">
    <property type="component" value="Unassembled WGS sequence"/>
</dbReference>
<protein>
    <submittedName>
        <fullName evidence="2">Uncharacterized protein</fullName>
    </submittedName>
</protein>
<evidence type="ECO:0000256" key="1">
    <source>
        <dbReference type="SAM" id="MobiDB-lite"/>
    </source>
</evidence>
<evidence type="ECO:0000313" key="3">
    <source>
        <dbReference type="Proteomes" id="UP000030640"/>
    </source>
</evidence>
<accession>W6ZT17</accession>
<dbReference type="EMBL" id="KI965563">
    <property type="protein sequence ID" value="EUD64032.1"/>
    <property type="molecule type" value="Genomic_DNA"/>
</dbReference>
<keyword evidence="3" id="KW-1185">Reference proteome</keyword>
<dbReference type="AlphaFoldDB" id="W6ZT17"/>
<sequence length="276" mass="32280">MVRKYHAIKNLRCIPNRNKGTKKYEHTRFRIHQRQKLGPPQNKPQGKKQEKHQPDKSPSQTWANMSQPKQKSIGMNGRSVYIQRIWMRKGPQSGDQTIAREEKEAPDEVLIKHREGRRRIKNDTGGRGKMYQKATREKEITITRGIIIFIDEKKEKARRSTRIKSEKKKSTPRQVTKRKRKLQEKLSGTSEEKQTRRSSQIEPYGNQKSTGSQVRSIVMNIKIPSHIQAQSKLKGCLMKTEPKKVNGVFKAYAEFDRRLMKSKWLDKISITPKPEN</sequence>
<proteinExistence type="predicted"/>
<feature type="compositionally biased region" description="Basic residues" evidence="1">
    <location>
        <begin position="156"/>
        <end position="182"/>
    </location>
</feature>
<feature type="region of interest" description="Disordered" evidence="1">
    <location>
        <begin position="17"/>
        <end position="76"/>
    </location>
</feature>
<dbReference type="RefSeq" id="XP_008819378.1">
    <property type="nucleotide sequence ID" value="XM_008821156.1"/>
</dbReference>
<name>W6ZT17_9APIC</name>